<feature type="domain" description="KNTC1 first ARM-repeats" evidence="6">
    <location>
        <begin position="388"/>
        <end position="619"/>
    </location>
</feature>
<evidence type="ECO:0000259" key="4">
    <source>
        <dbReference type="Pfam" id="PF24506"/>
    </source>
</evidence>
<dbReference type="InterPro" id="IPR055403">
    <property type="entry name" value="ARM_KNTC1_1st"/>
</dbReference>
<feature type="region of interest" description="Disordered" evidence="1">
    <location>
        <begin position="1805"/>
        <end position="1826"/>
    </location>
</feature>
<keyword evidence="7" id="KW-1185">Reference proteome</keyword>
<name>A0A6I8UND5_DROPS</name>
<organism evidence="7 8">
    <name type="scientific">Drosophila pseudoobscura pseudoobscura</name>
    <name type="common">Fruit fly</name>
    <dbReference type="NCBI Taxonomy" id="46245"/>
    <lineage>
        <taxon>Eukaryota</taxon>
        <taxon>Metazoa</taxon>
        <taxon>Ecdysozoa</taxon>
        <taxon>Arthropoda</taxon>
        <taxon>Hexapoda</taxon>
        <taxon>Insecta</taxon>
        <taxon>Pterygota</taxon>
        <taxon>Neoptera</taxon>
        <taxon>Endopterygota</taxon>
        <taxon>Diptera</taxon>
        <taxon>Brachycera</taxon>
        <taxon>Muscomorpha</taxon>
        <taxon>Ephydroidea</taxon>
        <taxon>Drosophilidae</taxon>
        <taxon>Drosophila</taxon>
        <taxon>Sophophora</taxon>
    </lineage>
</organism>
<dbReference type="InterPro" id="IPR055402">
    <property type="entry name" value="KNTC1_N"/>
</dbReference>
<evidence type="ECO:0000259" key="3">
    <source>
        <dbReference type="Pfam" id="PF24504"/>
    </source>
</evidence>
<dbReference type="Proteomes" id="UP000001819">
    <property type="component" value="Chromosome 2"/>
</dbReference>
<dbReference type="PANTHER" id="PTHR15688">
    <property type="entry name" value="KINETOCHORE-ASSOCIATED PROTEIN 1"/>
    <property type="match status" value="1"/>
</dbReference>
<gene>
    <name evidence="8" type="primary">rod</name>
</gene>
<protein>
    <submittedName>
        <fullName evidence="8">Uncharacterized protein rod</fullName>
    </submittedName>
</protein>
<accession>A0A6I8UND5</accession>
<reference evidence="8" key="2">
    <citation type="submission" date="2025-08" db="UniProtKB">
        <authorList>
            <consortium name="RefSeq"/>
        </authorList>
    </citation>
    <scope>IDENTIFICATION</scope>
    <source>
        <strain evidence="8">MV-25-SWS-2005</strain>
        <tissue evidence="8">Whole body</tissue>
    </source>
</reference>
<dbReference type="Pfam" id="PF24520">
    <property type="entry name" value="ARM_KNTC1_1st"/>
    <property type="match status" value="1"/>
</dbReference>
<dbReference type="InterPro" id="IPR019527">
    <property type="entry name" value="RZZ-complex_KNTC1/ROD_C"/>
</dbReference>
<dbReference type="GO" id="GO:0005828">
    <property type="term" value="C:kinetochore microtubule"/>
    <property type="evidence" value="ECO:0007669"/>
    <property type="project" value="TreeGrafter"/>
</dbReference>
<dbReference type="GO" id="GO:0005737">
    <property type="term" value="C:cytoplasm"/>
    <property type="evidence" value="ECO:0007669"/>
    <property type="project" value="TreeGrafter"/>
</dbReference>
<dbReference type="GO" id="GO:1990423">
    <property type="term" value="C:RZZ complex"/>
    <property type="evidence" value="ECO:0007669"/>
    <property type="project" value="TreeGrafter"/>
</dbReference>
<proteinExistence type="predicted"/>
<evidence type="ECO:0000259" key="5">
    <source>
        <dbReference type="Pfam" id="PF24516"/>
    </source>
</evidence>
<dbReference type="InterPro" id="IPR057303">
    <property type="entry name" value="Rod_N"/>
</dbReference>
<dbReference type="InterPro" id="IPR055404">
    <property type="entry name" value="ARM_KNTC1_2nd"/>
</dbReference>
<dbReference type="GO" id="GO:0000070">
    <property type="term" value="P:mitotic sister chromatid segregation"/>
    <property type="evidence" value="ECO:0007669"/>
    <property type="project" value="TreeGrafter"/>
</dbReference>
<dbReference type="GO" id="GO:0031267">
    <property type="term" value="F:small GTPase binding"/>
    <property type="evidence" value="ECO:0007669"/>
    <property type="project" value="TreeGrafter"/>
</dbReference>
<evidence type="ECO:0000313" key="8">
    <source>
        <dbReference type="RefSeq" id="XP_001358265.2"/>
    </source>
</evidence>
<dbReference type="GO" id="GO:0007094">
    <property type="term" value="P:mitotic spindle assembly checkpoint signaling"/>
    <property type="evidence" value="ECO:0007669"/>
    <property type="project" value="TreeGrafter"/>
</dbReference>
<evidence type="ECO:0000256" key="1">
    <source>
        <dbReference type="SAM" id="MobiDB-lite"/>
    </source>
</evidence>
<feature type="domain" description="KNTC1 N-terminal" evidence="4">
    <location>
        <begin position="25"/>
        <end position="100"/>
    </location>
</feature>
<dbReference type="Pfam" id="PF24506">
    <property type="entry name" value="KNTC1_N"/>
    <property type="match status" value="1"/>
</dbReference>
<dbReference type="PANTHER" id="PTHR15688:SF1">
    <property type="entry name" value="KINETOCHORE-ASSOCIATED PROTEIN 1"/>
    <property type="match status" value="1"/>
</dbReference>
<evidence type="ECO:0000259" key="6">
    <source>
        <dbReference type="Pfam" id="PF24520"/>
    </source>
</evidence>
<evidence type="ECO:0000259" key="2">
    <source>
        <dbReference type="Pfam" id="PF10493"/>
    </source>
</evidence>
<dbReference type="InterPro" id="IPR052802">
    <property type="entry name" value="KNTC1"/>
</dbReference>
<evidence type="ECO:0000313" key="7">
    <source>
        <dbReference type="Proteomes" id="UP000001819"/>
    </source>
</evidence>
<dbReference type="RefSeq" id="XP_001358265.2">
    <property type="nucleotide sequence ID" value="XM_001358228.4"/>
</dbReference>
<feature type="domain" description="KNTC1 second ARM-repeats" evidence="5">
    <location>
        <begin position="734"/>
        <end position="843"/>
    </location>
</feature>
<dbReference type="InParanoid" id="A0A6I8UND5"/>
<dbReference type="Pfam" id="PF24504">
    <property type="entry name" value="Rod_N"/>
    <property type="match status" value="1"/>
</dbReference>
<dbReference type="Pfam" id="PF10493">
    <property type="entry name" value="Rod_C"/>
    <property type="match status" value="1"/>
</dbReference>
<reference evidence="7" key="1">
    <citation type="submission" date="2024-06" db="UniProtKB">
        <authorList>
            <consortium name="RefSeq"/>
        </authorList>
    </citation>
    <scope>NUCLEOTIDE SEQUENCE [LARGE SCALE GENOMIC DNA]</scope>
    <source>
        <strain evidence="7">MV2-25</strain>
    </source>
</reference>
<sequence>MWSNFEASPCEDETISNVFSSRGMFRISSEEEVEKYPEVLASVQCGKMVISIDKSLLLLEDELVAKCSFLSFSSQIEAIAISSSGNLIVCGLSDGEVHGVFIKGVLLFSVCVNLEDVSLSGGGTFRSIHQCDQQFYFTCKNGSIYGLSEIDEATLESVANITLNDNETIACEKAILDDVTIKRISKGRPSGNVDCAVLFQQLSPAGHISAQNNQEDRGADHALIIYGDLGTANFKTNSNDVTRISLPAHYGSLKHIYNLDGCVIALTTSGHLLDICPYTRTVNLCQSSQGRNLLIEDLLVMECSEESIELQILTKPTDEGRLMKIVEYPSLRCKNEVEVPEHAWLVRQPKCAVNLYYLAAKEANKSSLPSMVEMMLVSETDPSDRFKKLVAKGRLEEAEEFGKQFELCLQPIFEARAKRILVELCNSDSHLKAPEGDAKFQTLLELLSQIESKAFIKNNRMINLSSRHILERYLREIQKRLSFEEDEEDMLEIDEQLHRLKTLAITDPYECNSDWQKFIYDNNLVRVVKSLFNTDMPTACLIWRRHSSSILPHLNEDELRTLLGFIPSNTKPFNIVQWLRQFIPMVSNTHPSIMPFITDWSIEMTRKLQYNTHWPNIGLEFSTKILEIFEEIQFTYSDVRRQQERNVGKLRDLVNALQDLFVLKTNYNMGFTLDNYMQDSIDATALSILQHVQLDKLQRLVKDFMYPIFQEKGRQPLAVIKQYIAQLVASRQSSSKWLERAMACIELLHNEDSRLECALSVLQNAPVPWPEALGPLIKLRTSTHPLAMKINAEYEIQVIKIMKVKYGWPADSSADINLELFMMRIVKLNLPDMLDDIRTLTKAAPEISISANFNCCYQMARRGQIEMAYEFFKTLGSEKNDKHRRDVVEIFANLLENSSSASFINEVKVQEHLNVLELFKLFLPHVESVYERRYLIIKHRFHLHEKFNIELSCSGELIPLLRRHELLDEAIERIIERAQATLNVSAFIASEMSELCTALDLSKVFGMQRLCQRVACLPLSCALAYHVLQFIDCVPGNSDDFINLALELIVQQIESAKGNNQDSPSSLQLITESDPLSFPLAYDLLTSALLHERSRRRDLVDLIKYIRVAVIHYPLDAIATYYNGKEQTINEHICRALDGTPMALGETTLNFTSALNGSFDVKPLSQQLLPPPSAKKRYSVSMFDEVEVQPVQQPQKKRNISGRLPIVKFLARTLLVMITETEPNNSLLMQVRQSLAENVKEDIDGARADFFVSLEYLTKAKEHDVWYVMSQYLLDYQKQNCRKKRIINERFITLQLRRIFRNAMSNKDANFLELFSMLVADGESVAMLEKLSTEVKTDQQKINFLTLSAMYNEHIEDADNVQMIRAKRLKLYYYLEFCQQDPRIKGKFNADMDNIEHLLKEFHNKQLDVQLLERMSRDFGFDYQKILITQILSILNAQELRFEIKRDTFGDEELVMLSSAQEMREMCQPYINEIKNVELFTSKLKQFIEEINIYFYELYMCVINILMFFDAAPKEMEIWTNILHFLRHKMITRRRNRPGQLETDMWLKSQRENGVLPKISRYRLPFKPIVEQPLKDILDSELNVDNCQSWFPLIQMYTALKGSKDSNQNCDYFCMSAVKNSISEYKSKNESESWSLHPTNNAFLKSILRLVKKVHNPNKAFLILYFVSNYARDGADMVEASYECWNFIKENGHLITDAKSQEQVAKVKRRYPIQKTQHLLYIYGLTDEKLLRLVENPTELIHSLYHHELIIKSSKVDINALVTEIAKLHDLNLGSIQFRLLQKWLSVTMEPADSTMLEETFMEDQNWSDQNGGGDTNGSNGGSSNDDASENVVRAFYILSSWPKSEAVKFLVGLIFKGGSVNTSTQLQMYECYSKLNDGSNSFTNTISQRQFITIKCVHELKALGYKSNIDKFADDHFNKIDILKFIWQRNAENPLSLEVMANICLGFDIHLPKIWNGILKRMVMFHMLRELNALLDVLSCKPQLLHLDGLALAWDYVLCHPLKNAVQTRSFAQEEQLNKTLLRLQGCPVVHALNLIQFAELCILIHRPHMAAAILSFCQSSEQREKIKKLISSRQGENLRQQILDLEEAGLLPVVLNFALKELKL</sequence>
<dbReference type="FunCoup" id="A0A6I8UND5">
    <property type="interactions" value="718"/>
</dbReference>
<dbReference type="KEGG" id="dpo:4801121"/>
<dbReference type="Pfam" id="PF24516">
    <property type="entry name" value="ARM_KNTC1_2nd"/>
    <property type="match status" value="1"/>
</dbReference>
<feature type="domain" description="Rod N-terminal" evidence="3">
    <location>
        <begin position="132"/>
        <end position="382"/>
    </location>
</feature>
<feature type="compositionally biased region" description="Gly residues" evidence="1">
    <location>
        <begin position="1811"/>
        <end position="1821"/>
    </location>
</feature>
<dbReference type="GO" id="GO:1903394">
    <property type="term" value="P:protein localization to kinetochore involved in kinetochore assembly"/>
    <property type="evidence" value="ECO:0007669"/>
    <property type="project" value="TreeGrafter"/>
</dbReference>
<feature type="domain" description="RZZ complex subunit KNTC1/ROD C-terminal" evidence="2">
    <location>
        <begin position="1555"/>
        <end position="2101"/>
    </location>
</feature>